<evidence type="ECO:0000259" key="10">
    <source>
        <dbReference type="Pfam" id="PF01618"/>
    </source>
</evidence>
<gene>
    <name evidence="11" type="ORF">BON30_33505</name>
</gene>
<dbReference type="InterPro" id="IPR002898">
    <property type="entry name" value="MotA_ExbB_proton_chnl"/>
</dbReference>
<dbReference type="PANTHER" id="PTHR30625">
    <property type="entry name" value="PROTEIN TOLQ"/>
    <property type="match status" value="1"/>
</dbReference>
<evidence type="ECO:0000313" key="11">
    <source>
        <dbReference type="EMBL" id="OJH36664.1"/>
    </source>
</evidence>
<dbReference type="InterPro" id="IPR050790">
    <property type="entry name" value="ExbB/TolQ_transport"/>
</dbReference>
<evidence type="ECO:0000313" key="12">
    <source>
        <dbReference type="Proteomes" id="UP000182229"/>
    </source>
</evidence>
<dbReference type="RefSeq" id="WP_071902552.1">
    <property type="nucleotide sequence ID" value="NZ_MPIN01000010.1"/>
</dbReference>
<keyword evidence="2 8" id="KW-0813">Transport</keyword>
<dbReference type="Proteomes" id="UP000182229">
    <property type="component" value="Unassembled WGS sequence"/>
</dbReference>
<evidence type="ECO:0000256" key="3">
    <source>
        <dbReference type="ARBA" id="ARBA00022475"/>
    </source>
</evidence>
<comment type="similarity">
    <text evidence="8">Belongs to the exbB/tolQ family.</text>
</comment>
<evidence type="ECO:0000256" key="2">
    <source>
        <dbReference type="ARBA" id="ARBA00022448"/>
    </source>
</evidence>
<sequence length="252" mass="26821">MNFNLIDIYHHMGLFARCIAYTLVAFALASLIVFFERLFFLFRTKGADRAFIAKGGRMLEAQQHEAFVVEASKARASSLAKLLGGGVKTYLVRKEAPQGNLGAVELTRRELERIYERVGADVRRGMSVLASVGSVAPFVGLLGTVVGIIESFAGIAKTGSGGLGAVSAGISEALVVTALGLLVAIPAVLMFNLLSTRADALVLSLDLARREFMDHLEDVHPSGSAKAARGEGAVALDVERAARREGHDVRPA</sequence>
<keyword evidence="6 9" id="KW-1133">Transmembrane helix</keyword>
<keyword evidence="12" id="KW-1185">Reference proteome</keyword>
<feature type="domain" description="MotA/TolQ/ExbB proton channel" evidence="10">
    <location>
        <begin position="104"/>
        <end position="204"/>
    </location>
</feature>
<dbReference type="EMBL" id="MPIN01000010">
    <property type="protein sequence ID" value="OJH36664.1"/>
    <property type="molecule type" value="Genomic_DNA"/>
</dbReference>
<keyword evidence="4 9" id="KW-0812">Transmembrane</keyword>
<proteinExistence type="inferred from homology"/>
<dbReference type="GO" id="GO:0005886">
    <property type="term" value="C:plasma membrane"/>
    <property type="evidence" value="ECO:0007669"/>
    <property type="project" value="UniProtKB-SubCell"/>
</dbReference>
<keyword evidence="7 9" id="KW-0472">Membrane</keyword>
<evidence type="ECO:0000256" key="1">
    <source>
        <dbReference type="ARBA" id="ARBA00004651"/>
    </source>
</evidence>
<evidence type="ECO:0000256" key="7">
    <source>
        <dbReference type="ARBA" id="ARBA00023136"/>
    </source>
</evidence>
<feature type="transmembrane region" description="Helical" evidence="9">
    <location>
        <begin position="173"/>
        <end position="194"/>
    </location>
</feature>
<protein>
    <submittedName>
        <fullName evidence="11">Biopolymer transporter ExbB</fullName>
    </submittedName>
</protein>
<keyword evidence="5 8" id="KW-0653">Protein transport</keyword>
<dbReference type="GO" id="GO:0017038">
    <property type="term" value="P:protein import"/>
    <property type="evidence" value="ECO:0007669"/>
    <property type="project" value="TreeGrafter"/>
</dbReference>
<keyword evidence="3" id="KW-1003">Cell membrane</keyword>
<reference evidence="12" key="1">
    <citation type="submission" date="2016-11" db="EMBL/GenBank/DDBJ databases">
        <authorList>
            <person name="Shukria A."/>
            <person name="Stevens D.C."/>
        </authorList>
    </citation>
    <scope>NUCLEOTIDE SEQUENCE [LARGE SCALE GENOMIC DNA]</scope>
    <source>
        <strain evidence="12">Cbfe23</strain>
    </source>
</reference>
<evidence type="ECO:0000256" key="5">
    <source>
        <dbReference type="ARBA" id="ARBA00022927"/>
    </source>
</evidence>
<evidence type="ECO:0000256" key="8">
    <source>
        <dbReference type="RuleBase" id="RU004057"/>
    </source>
</evidence>
<dbReference type="Pfam" id="PF01618">
    <property type="entry name" value="MotA_ExbB"/>
    <property type="match status" value="1"/>
</dbReference>
<feature type="transmembrane region" description="Helical" evidence="9">
    <location>
        <begin position="127"/>
        <end position="153"/>
    </location>
</feature>
<evidence type="ECO:0000256" key="6">
    <source>
        <dbReference type="ARBA" id="ARBA00022989"/>
    </source>
</evidence>
<organism evidence="11 12">
    <name type="scientific">Cystobacter ferrugineus</name>
    <dbReference type="NCBI Taxonomy" id="83449"/>
    <lineage>
        <taxon>Bacteria</taxon>
        <taxon>Pseudomonadati</taxon>
        <taxon>Myxococcota</taxon>
        <taxon>Myxococcia</taxon>
        <taxon>Myxococcales</taxon>
        <taxon>Cystobacterineae</taxon>
        <taxon>Archangiaceae</taxon>
        <taxon>Cystobacter</taxon>
    </lineage>
</organism>
<comment type="subcellular location">
    <subcellularLocation>
        <location evidence="1">Cell membrane</location>
        <topology evidence="1">Multi-pass membrane protein</topology>
    </subcellularLocation>
    <subcellularLocation>
        <location evidence="8">Membrane</location>
        <topology evidence="8">Multi-pass membrane protein</topology>
    </subcellularLocation>
</comment>
<dbReference type="STRING" id="83449.BON30_33505"/>
<reference evidence="11 12" key="2">
    <citation type="submission" date="2016-12" db="EMBL/GenBank/DDBJ databases">
        <title>Draft Genome Sequence of Cystobacter ferrugineus Strain Cbfe23.</title>
        <authorList>
            <person name="Akbar S."/>
            <person name="Dowd S.E."/>
            <person name="Stevens D.C."/>
        </authorList>
    </citation>
    <scope>NUCLEOTIDE SEQUENCE [LARGE SCALE GENOMIC DNA]</scope>
    <source>
        <strain evidence="11 12">Cbfe23</strain>
    </source>
</reference>
<name>A0A1L9B332_9BACT</name>
<comment type="caution">
    <text evidence="11">The sequence shown here is derived from an EMBL/GenBank/DDBJ whole genome shotgun (WGS) entry which is preliminary data.</text>
</comment>
<accession>A0A1L9B332</accession>
<dbReference type="PANTHER" id="PTHR30625:SF15">
    <property type="entry name" value="BIOPOLYMER TRANSPORT PROTEIN EXBB"/>
    <property type="match status" value="1"/>
</dbReference>
<evidence type="ECO:0000256" key="9">
    <source>
        <dbReference type="SAM" id="Phobius"/>
    </source>
</evidence>
<dbReference type="OrthoDB" id="9805133at2"/>
<feature type="transmembrane region" description="Helical" evidence="9">
    <location>
        <begin position="12"/>
        <end position="35"/>
    </location>
</feature>
<dbReference type="AlphaFoldDB" id="A0A1L9B332"/>
<evidence type="ECO:0000256" key="4">
    <source>
        <dbReference type="ARBA" id="ARBA00022692"/>
    </source>
</evidence>